<sequence>MKDFITILLEKTRDFGNHYRKHIQVVQRFYEEMRDRIEVHKRRELVHFLHPAHNFPEELRIVAGVADNDEERLKYIGTYFSLHLLWMNRQLIDMLRMELIHPGQERFSIYKNFMREAGDRFRLLTATYIDELLKILTRGMDTPTYAIMGVGTKSDQDDIDVGIIDDGSKDRAGFNRVIARLNQEMLKYATTLHFHLSEHIGARHFSASIDEYKKALETELRDFVIINEMLGAALIIGDQRLFERFQKEVIARYFFSPPGNNKFHEGYLRGIVGEVRTLLAKPLGRLHINFKDDGLRPIKSIISAKKTIFNIHKVNAWDIIDELKKIDSQRVNEYEILEQALTLIEIFRYLYQMVVTQEEEIIIDENSLKNIRKVARVLGYTDMGSCNAEQHLLVHYYEQMTNLRKTIPILCDDIKHHLKEISIFVPLFKPDYTGNLALDFIIRFKFFRGTSFWDDVLDVFNNPDVLDRFIFDFNTFDLKKQEGIIKNYIGWLKFDLYTLLTFLTFLGENKNSFSIFERLNAQFLKILDKTPDIVRNILFVYHRYPQIVNKFLGFNDTKNLLRLKKMFQEKSYEEELILIIDELDGLINIHLTASQFLKRYFKRITDKYSEVLRLLKNLDDLKEFADGIYSDVSSVKTFPEKREKLGDYYDLEMVRVSLASLRGIPPQITNAEFIEFADQYIRTLYDLCREEVDKEFNKRIVTEDVLAIFASGGHAREQAFDDDYDLIVILNSEDSDLLNYSNRVISRMNAEIIKRGTIPHHRFAEYFGRFVIKLQEIEELLSEERPDIFIEQSQILGARLIAGSRHFERKFLNSVLQEKIFKRKDIYIRQMLEEIHSRHPTEKEFINSEIDIKECSGGLRDIEMILLILKAYLEINEPVNSRLFELLSQKLPHWKDEFVTLQNDFYFIKRIKDIYRLTIGATDSILADKLDLVGSIMGFSKPQEPYLKLSETLGEIRYIMKKIICFFEQK</sequence>
<proteinExistence type="predicted"/>
<dbReference type="SUPFAM" id="SSF81593">
    <property type="entry name" value="Nucleotidyltransferase substrate binding subunit/domain"/>
    <property type="match status" value="1"/>
</dbReference>
<gene>
    <name evidence="4" type="ORF">ENP86_10165</name>
</gene>
<keyword evidence="1" id="KW-0808">Transferase</keyword>
<dbReference type="Gene3D" id="1.20.120.330">
    <property type="entry name" value="Nucleotidyltransferases domain 2"/>
    <property type="match status" value="1"/>
</dbReference>
<organism evidence="4">
    <name type="scientific">candidate division WOR-3 bacterium</name>
    <dbReference type="NCBI Taxonomy" id="2052148"/>
    <lineage>
        <taxon>Bacteria</taxon>
        <taxon>Bacteria division WOR-3</taxon>
    </lineage>
</organism>
<dbReference type="InterPro" id="IPR010043">
    <property type="entry name" value="UTase/UR"/>
</dbReference>
<evidence type="ECO:0000256" key="2">
    <source>
        <dbReference type="ARBA" id="ARBA00022801"/>
    </source>
</evidence>
<protein>
    <recommendedName>
        <fullName evidence="3">PII-uridylyltransferase/Glutamine-synthetase adenylyltransferase domain-containing protein</fullName>
    </recommendedName>
</protein>
<evidence type="ECO:0000313" key="4">
    <source>
        <dbReference type="EMBL" id="HDY59891.1"/>
    </source>
</evidence>
<dbReference type="PANTHER" id="PTHR47320">
    <property type="entry name" value="BIFUNCTIONAL URIDYLYLTRANSFERASE/URIDYLYL-REMOVING ENZYME"/>
    <property type="match status" value="1"/>
</dbReference>
<dbReference type="PANTHER" id="PTHR47320:SF1">
    <property type="entry name" value="BIFUNCTIONAL URIDYLYLTRANSFERASE_URIDYLYL-REMOVING ENZYME"/>
    <property type="match status" value="1"/>
</dbReference>
<keyword evidence="2" id="KW-0378">Hydrolase</keyword>
<comment type="caution">
    <text evidence="4">The sequence shown here is derived from an EMBL/GenBank/DDBJ whole genome shotgun (WGS) entry which is preliminary data.</text>
</comment>
<accession>A0A7V0Z734</accession>
<dbReference type="EMBL" id="DSKY01000022">
    <property type="protein sequence ID" value="HDY59891.1"/>
    <property type="molecule type" value="Genomic_DNA"/>
</dbReference>
<evidence type="ECO:0000259" key="3">
    <source>
        <dbReference type="Pfam" id="PF08335"/>
    </source>
</evidence>
<name>A0A7V0Z734_UNCW3</name>
<dbReference type="Pfam" id="PF08335">
    <property type="entry name" value="GlnD_UR_UTase"/>
    <property type="match status" value="1"/>
</dbReference>
<evidence type="ECO:0000256" key="1">
    <source>
        <dbReference type="ARBA" id="ARBA00022679"/>
    </source>
</evidence>
<dbReference type="GO" id="GO:0008773">
    <property type="term" value="F:[protein-PII] uridylyltransferase activity"/>
    <property type="evidence" value="ECO:0007669"/>
    <property type="project" value="InterPro"/>
</dbReference>
<dbReference type="AlphaFoldDB" id="A0A7V0Z734"/>
<reference evidence="4" key="1">
    <citation type="journal article" date="2020" name="mSystems">
        <title>Genome- and Community-Level Interaction Insights into Carbon Utilization and Element Cycling Functions of Hydrothermarchaeota in Hydrothermal Sediment.</title>
        <authorList>
            <person name="Zhou Z."/>
            <person name="Liu Y."/>
            <person name="Xu W."/>
            <person name="Pan J."/>
            <person name="Luo Z.H."/>
            <person name="Li M."/>
        </authorList>
    </citation>
    <scope>NUCLEOTIDE SEQUENCE [LARGE SCALE GENOMIC DNA]</scope>
    <source>
        <strain evidence="4">SpSt-258</strain>
    </source>
</reference>
<dbReference type="InterPro" id="IPR013546">
    <property type="entry name" value="PII_UdlTrfase/GS_AdlTrfase"/>
</dbReference>
<feature type="domain" description="PII-uridylyltransferase/Glutamine-synthetase adenylyltransferase" evidence="3">
    <location>
        <begin position="829"/>
        <end position="941"/>
    </location>
</feature>
<dbReference type="GO" id="GO:0016787">
    <property type="term" value="F:hydrolase activity"/>
    <property type="evidence" value="ECO:0007669"/>
    <property type="project" value="UniProtKB-KW"/>
</dbReference>